<dbReference type="InterPro" id="IPR011598">
    <property type="entry name" value="bHLH_dom"/>
</dbReference>
<dbReference type="PANTHER" id="PTHR23349">
    <property type="entry name" value="BASIC HELIX-LOOP-HELIX TRANSCRIPTION FACTOR, TWIST"/>
    <property type="match status" value="1"/>
</dbReference>
<evidence type="ECO:0000259" key="3">
    <source>
        <dbReference type="PROSITE" id="PS50888"/>
    </source>
</evidence>
<evidence type="ECO:0000313" key="4">
    <source>
        <dbReference type="EMBL" id="CAH1243992.1"/>
    </source>
</evidence>
<dbReference type="OrthoDB" id="10023924at2759"/>
<dbReference type="Pfam" id="PF00010">
    <property type="entry name" value="HLH"/>
    <property type="match status" value="1"/>
</dbReference>
<name>A0A8K0EA48_BRALA</name>
<dbReference type="InterPro" id="IPR050283">
    <property type="entry name" value="E-box_TF_Regulators"/>
</dbReference>
<feature type="region of interest" description="Disordered" evidence="2">
    <location>
        <begin position="140"/>
        <end position="159"/>
    </location>
</feature>
<dbReference type="EMBL" id="OV696698">
    <property type="protein sequence ID" value="CAH1243992.1"/>
    <property type="molecule type" value="Genomic_DNA"/>
</dbReference>
<evidence type="ECO:0000313" key="5">
    <source>
        <dbReference type="Proteomes" id="UP000838412"/>
    </source>
</evidence>
<dbReference type="SUPFAM" id="SSF47459">
    <property type="entry name" value="HLH, helix-loop-helix DNA-binding domain"/>
    <property type="match status" value="1"/>
</dbReference>
<feature type="region of interest" description="Disordered" evidence="2">
    <location>
        <begin position="102"/>
        <end position="134"/>
    </location>
</feature>
<dbReference type="PROSITE" id="PS50888">
    <property type="entry name" value="BHLH"/>
    <property type="match status" value="1"/>
</dbReference>
<protein>
    <submittedName>
        <fullName evidence="4">ASCL4 protein</fullName>
    </submittedName>
</protein>
<evidence type="ECO:0000256" key="1">
    <source>
        <dbReference type="ARBA" id="ARBA00023125"/>
    </source>
</evidence>
<dbReference type="GO" id="GO:0032502">
    <property type="term" value="P:developmental process"/>
    <property type="evidence" value="ECO:0007669"/>
    <property type="project" value="TreeGrafter"/>
</dbReference>
<gene>
    <name evidence="4" type="primary">ASCL4</name>
    <name evidence="4" type="ORF">BLAG_LOCUS6751</name>
</gene>
<keyword evidence="1" id="KW-0238">DNA-binding</keyword>
<dbReference type="GO" id="GO:0000977">
    <property type="term" value="F:RNA polymerase II transcription regulatory region sequence-specific DNA binding"/>
    <property type="evidence" value="ECO:0007669"/>
    <property type="project" value="TreeGrafter"/>
</dbReference>
<dbReference type="PANTHER" id="PTHR23349:SF108">
    <property type="entry name" value="BHLH DOMAIN-CONTAINING PROTEIN"/>
    <property type="match status" value="1"/>
</dbReference>
<evidence type="ECO:0000256" key="2">
    <source>
        <dbReference type="SAM" id="MobiDB-lite"/>
    </source>
</evidence>
<feature type="domain" description="BHLH" evidence="3">
    <location>
        <begin position="35"/>
        <end position="93"/>
    </location>
</feature>
<dbReference type="Proteomes" id="UP000838412">
    <property type="component" value="Chromosome 13"/>
</dbReference>
<feature type="compositionally biased region" description="Polar residues" evidence="2">
    <location>
        <begin position="116"/>
        <end position="127"/>
    </location>
</feature>
<proteinExistence type="predicted"/>
<reference evidence="4" key="1">
    <citation type="submission" date="2022-01" db="EMBL/GenBank/DDBJ databases">
        <authorList>
            <person name="Braso-Vives M."/>
        </authorList>
    </citation>
    <scope>NUCLEOTIDE SEQUENCE</scope>
</reference>
<dbReference type="AlphaFoldDB" id="A0A8K0EA48"/>
<accession>A0A8K0EA48</accession>
<dbReference type="InterPro" id="IPR036638">
    <property type="entry name" value="HLH_DNA-bd_sf"/>
</dbReference>
<dbReference type="GO" id="GO:0046983">
    <property type="term" value="F:protein dimerization activity"/>
    <property type="evidence" value="ECO:0007669"/>
    <property type="project" value="InterPro"/>
</dbReference>
<sequence>MCESASTLRGGRPKRTCARGKTYVDPTDAEEAHEERRLTANLKERHRVQVVNRAYANLMEKLPPPLMHAMFTGKKMVTKVDILNAAGHYIHNLQVIMTRLHQVPEGGGESSDHQSDSSPGTSDQSAPSGDETLLSVFENLTKADDTTAAENGEDSAITD</sequence>
<dbReference type="Gene3D" id="4.10.280.10">
    <property type="entry name" value="Helix-loop-helix DNA-binding domain"/>
    <property type="match status" value="1"/>
</dbReference>
<feature type="region of interest" description="Disordered" evidence="2">
    <location>
        <begin position="1"/>
        <end position="22"/>
    </location>
</feature>
<keyword evidence="5" id="KW-1185">Reference proteome</keyword>
<dbReference type="GO" id="GO:0000981">
    <property type="term" value="F:DNA-binding transcription factor activity, RNA polymerase II-specific"/>
    <property type="evidence" value="ECO:0007669"/>
    <property type="project" value="TreeGrafter"/>
</dbReference>
<organism evidence="4 5">
    <name type="scientific">Branchiostoma lanceolatum</name>
    <name type="common">Common lancelet</name>
    <name type="synonym">Amphioxus lanceolatum</name>
    <dbReference type="NCBI Taxonomy" id="7740"/>
    <lineage>
        <taxon>Eukaryota</taxon>
        <taxon>Metazoa</taxon>
        <taxon>Chordata</taxon>
        <taxon>Cephalochordata</taxon>
        <taxon>Leptocardii</taxon>
        <taxon>Amphioxiformes</taxon>
        <taxon>Branchiostomatidae</taxon>
        <taxon>Branchiostoma</taxon>
    </lineage>
</organism>